<comment type="caution">
    <text evidence="2">The sequence shown here is derived from an EMBL/GenBank/DDBJ whole genome shotgun (WGS) entry which is preliminary data.</text>
</comment>
<sequence length="96" mass="10771">MLYLCSHLPQHLSTTSLRSRPRRKHCHRHRSRDGREGQRRASLPTNHGLAAADQEEAAEDDPWLARGMESGSSMTPDSDFPAPSGLLDIATRKNRL</sequence>
<dbReference type="AlphaFoldDB" id="A0A5B7J6F6"/>
<proteinExistence type="predicted"/>
<feature type="compositionally biased region" description="Basic residues" evidence="1">
    <location>
        <begin position="19"/>
        <end position="32"/>
    </location>
</feature>
<protein>
    <submittedName>
        <fullName evidence="2">Uncharacterized protein</fullName>
    </submittedName>
</protein>
<name>A0A5B7J6F6_PORTR</name>
<evidence type="ECO:0000313" key="3">
    <source>
        <dbReference type="Proteomes" id="UP000324222"/>
    </source>
</evidence>
<feature type="compositionally biased region" description="Acidic residues" evidence="1">
    <location>
        <begin position="53"/>
        <end position="62"/>
    </location>
</feature>
<organism evidence="2 3">
    <name type="scientific">Portunus trituberculatus</name>
    <name type="common">Swimming crab</name>
    <name type="synonym">Neptunus trituberculatus</name>
    <dbReference type="NCBI Taxonomy" id="210409"/>
    <lineage>
        <taxon>Eukaryota</taxon>
        <taxon>Metazoa</taxon>
        <taxon>Ecdysozoa</taxon>
        <taxon>Arthropoda</taxon>
        <taxon>Crustacea</taxon>
        <taxon>Multicrustacea</taxon>
        <taxon>Malacostraca</taxon>
        <taxon>Eumalacostraca</taxon>
        <taxon>Eucarida</taxon>
        <taxon>Decapoda</taxon>
        <taxon>Pleocyemata</taxon>
        <taxon>Brachyura</taxon>
        <taxon>Eubrachyura</taxon>
        <taxon>Portunoidea</taxon>
        <taxon>Portunidae</taxon>
        <taxon>Portuninae</taxon>
        <taxon>Portunus</taxon>
    </lineage>
</organism>
<keyword evidence="3" id="KW-1185">Reference proteome</keyword>
<reference evidence="2 3" key="1">
    <citation type="submission" date="2019-05" db="EMBL/GenBank/DDBJ databases">
        <title>Another draft genome of Portunus trituberculatus and its Hox gene families provides insights of decapod evolution.</title>
        <authorList>
            <person name="Jeong J.-H."/>
            <person name="Song I."/>
            <person name="Kim S."/>
            <person name="Choi T."/>
            <person name="Kim D."/>
            <person name="Ryu S."/>
            <person name="Kim W."/>
        </authorList>
    </citation>
    <scope>NUCLEOTIDE SEQUENCE [LARGE SCALE GENOMIC DNA]</scope>
    <source>
        <tissue evidence="2">Muscle</tissue>
    </source>
</reference>
<dbReference type="Proteomes" id="UP000324222">
    <property type="component" value="Unassembled WGS sequence"/>
</dbReference>
<dbReference type="EMBL" id="VSRR010088926">
    <property type="protein sequence ID" value="MPC91782.1"/>
    <property type="molecule type" value="Genomic_DNA"/>
</dbReference>
<evidence type="ECO:0000256" key="1">
    <source>
        <dbReference type="SAM" id="MobiDB-lite"/>
    </source>
</evidence>
<evidence type="ECO:0000313" key="2">
    <source>
        <dbReference type="EMBL" id="MPC91782.1"/>
    </source>
</evidence>
<accession>A0A5B7J6F6</accession>
<gene>
    <name evidence="2" type="ORF">E2C01_086840</name>
</gene>
<feature type="region of interest" description="Disordered" evidence="1">
    <location>
        <begin position="11"/>
        <end position="96"/>
    </location>
</feature>